<dbReference type="InterPro" id="IPR016163">
    <property type="entry name" value="Ald_DH_C"/>
</dbReference>
<name>A0A6J5Z7N5_9ZZZZ</name>
<dbReference type="PANTHER" id="PTHR43217">
    <property type="entry name" value="SUCCINATE SEMIALDEHYDE DEHYDROGENASE [NAD(P)+] SAD"/>
    <property type="match status" value="1"/>
</dbReference>
<gene>
    <name evidence="2" type="ORF">UFOPK3574_00590</name>
</gene>
<dbReference type="InterPro" id="IPR016161">
    <property type="entry name" value="Ald_DH/histidinol_DH"/>
</dbReference>
<feature type="domain" description="Aldehyde dehydrogenase" evidence="1">
    <location>
        <begin position="3"/>
        <end position="96"/>
    </location>
</feature>
<dbReference type="AlphaFoldDB" id="A0A6J5Z7N5"/>
<proteinExistence type="predicted"/>
<evidence type="ECO:0000259" key="1">
    <source>
        <dbReference type="Pfam" id="PF00171"/>
    </source>
</evidence>
<protein>
    <submittedName>
        <fullName evidence="2">Unannotated protein</fullName>
    </submittedName>
</protein>
<reference evidence="2" key="1">
    <citation type="submission" date="2020-05" db="EMBL/GenBank/DDBJ databases">
        <authorList>
            <person name="Chiriac C."/>
            <person name="Salcher M."/>
            <person name="Ghai R."/>
            <person name="Kavagutti S V."/>
        </authorList>
    </citation>
    <scope>NUCLEOTIDE SEQUENCE</scope>
</reference>
<organism evidence="2">
    <name type="scientific">freshwater metagenome</name>
    <dbReference type="NCBI Taxonomy" id="449393"/>
    <lineage>
        <taxon>unclassified sequences</taxon>
        <taxon>metagenomes</taxon>
        <taxon>ecological metagenomes</taxon>
    </lineage>
</organism>
<dbReference type="GO" id="GO:0004777">
    <property type="term" value="F:succinate-semialdehyde dehydrogenase (NAD+) activity"/>
    <property type="evidence" value="ECO:0007669"/>
    <property type="project" value="TreeGrafter"/>
</dbReference>
<dbReference type="Pfam" id="PF00171">
    <property type="entry name" value="Aldedh"/>
    <property type="match status" value="1"/>
</dbReference>
<sequence>MLEETFGPTIAINRVKSMDEAIALSNASRYGLGSSIWSKRQGKKIARQLQCGMVAINSTISFAAIASVPFGGVKDSGYGRIHGPEGILEFTYPRTVVRARFQLPIAFTSFKRTKGNDKLIVTLTRLLNGRLG</sequence>
<dbReference type="InterPro" id="IPR015590">
    <property type="entry name" value="Aldehyde_DH_dom"/>
</dbReference>
<dbReference type="EMBL" id="CAESAF010000049">
    <property type="protein sequence ID" value="CAB4336470.1"/>
    <property type="molecule type" value="Genomic_DNA"/>
</dbReference>
<dbReference type="PANTHER" id="PTHR43217:SF1">
    <property type="entry name" value="SUCCINATE SEMIALDEHYDE DEHYDROGENASE [NAD(P)+] SAD"/>
    <property type="match status" value="1"/>
</dbReference>
<accession>A0A6J5Z7N5</accession>
<evidence type="ECO:0000313" key="2">
    <source>
        <dbReference type="EMBL" id="CAB4336470.1"/>
    </source>
</evidence>
<dbReference type="SUPFAM" id="SSF53720">
    <property type="entry name" value="ALDH-like"/>
    <property type="match status" value="1"/>
</dbReference>
<dbReference type="InterPro" id="IPR047110">
    <property type="entry name" value="GABD/Sad-like"/>
</dbReference>
<dbReference type="Gene3D" id="3.40.309.10">
    <property type="entry name" value="Aldehyde Dehydrogenase, Chain A, domain 2"/>
    <property type="match status" value="1"/>
</dbReference>